<feature type="transmembrane region" description="Helical" evidence="6">
    <location>
        <begin position="132"/>
        <end position="156"/>
    </location>
</feature>
<evidence type="ECO:0000256" key="3">
    <source>
        <dbReference type="ARBA" id="ARBA00022692"/>
    </source>
</evidence>
<dbReference type="InterPro" id="IPR020846">
    <property type="entry name" value="MFS_dom"/>
</dbReference>
<dbReference type="OrthoDB" id="9800416at2"/>
<evidence type="ECO:0000313" key="9">
    <source>
        <dbReference type="Proteomes" id="UP000237351"/>
    </source>
</evidence>
<feature type="transmembrane region" description="Helical" evidence="6">
    <location>
        <begin position="162"/>
        <end position="182"/>
    </location>
</feature>
<evidence type="ECO:0000259" key="7">
    <source>
        <dbReference type="PROSITE" id="PS50850"/>
    </source>
</evidence>
<reference evidence="8 9" key="1">
    <citation type="submission" date="2014-06" db="EMBL/GenBank/DDBJ databases">
        <title>The genome of the endonuclear symbiont Nucleicultrix amoebiphila.</title>
        <authorList>
            <person name="Schulz F."/>
            <person name="Horn M."/>
        </authorList>
    </citation>
    <scope>NUCLEOTIDE SEQUENCE [LARGE SCALE GENOMIC DNA]</scope>
    <source>
        <strain evidence="8 9">FS5</strain>
    </source>
</reference>
<dbReference type="Pfam" id="PF07690">
    <property type="entry name" value="MFS_1"/>
    <property type="match status" value="1"/>
</dbReference>
<dbReference type="InterPro" id="IPR036259">
    <property type="entry name" value="MFS_trans_sf"/>
</dbReference>
<dbReference type="PROSITE" id="PS00216">
    <property type="entry name" value="SUGAR_TRANSPORT_1"/>
    <property type="match status" value="1"/>
</dbReference>
<feature type="transmembrane region" description="Helical" evidence="6">
    <location>
        <begin position="271"/>
        <end position="291"/>
    </location>
</feature>
<feature type="transmembrane region" description="Helical" evidence="6">
    <location>
        <begin position="248"/>
        <end position="264"/>
    </location>
</feature>
<name>A0A1W6N4F6_9PROT</name>
<dbReference type="STRING" id="1414854.GQ61_04835"/>
<dbReference type="RefSeq" id="WP_085784206.1">
    <property type="nucleotide sequence ID" value="NZ_CP008743.1"/>
</dbReference>
<dbReference type="KEGG" id="naf:GQ61_04835"/>
<evidence type="ECO:0000256" key="4">
    <source>
        <dbReference type="ARBA" id="ARBA00022989"/>
    </source>
</evidence>
<dbReference type="AlphaFoldDB" id="A0A1W6N4F6"/>
<keyword evidence="4 6" id="KW-1133">Transmembrane helix</keyword>
<dbReference type="GO" id="GO:1990961">
    <property type="term" value="P:xenobiotic detoxification by transmembrane export across the plasma membrane"/>
    <property type="evidence" value="ECO:0007669"/>
    <property type="project" value="TreeGrafter"/>
</dbReference>
<sequence>MFSGVLSLPVIVMMAMAVSVFAFDLYVPSMPLMGDYFNCSRETIQLTLTAGITGSSLFTLILGPISDAIGRRKIMVAFQFIFFAASLICALAPSVEVLIIARFFQGMGGSAASVLSFAIFAEIFDHKKAAVYMAYLTTTITVSLVLAPMFGGYIAAHYSWQMNFLFLAFISSIAFLLLYFNLPETLKESKTLSFKSVMTVYWDIISNKDFHFMSFVPSLMIGGFVGFIATAVFYFVNVLSISPGHYGLYQAGIMFFNALFSYLAGKAIRAFSLVTTATIGMILFALGGLSFWATTSLGLSSPILLSACFSLYGAGLGFAFAAITAENMALFPKNSGATSAVIGFTRGTIISFSVWITGKIYAGTMVPVGIFILIATILCMSVYFLRIHKRMHDAAEAREHSE</sequence>
<feature type="transmembrane region" description="Helical" evidence="6">
    <location>
        <begin position="303"/>
        <end position="325"/>
    </location>
</feature>
<evidence type="ECO:0000313" key="8">
    <source>
        <dbReference type="EMBL" id="ARN84734.1"/>
    </source>
</evidence>
<dbReference type="InterPro" id="IPR011701">
    <property type="entry name" value="MFS"/>
</dbReference>
<proteinExistence type="predicted"/>
<dbReference type="PANTHER" id="PTHR23502">
    <property type="entry name" value="MAJOR FACILITATOR SUPERFAMILY"/>
    <property type="match status" value="1"/>
</dbReference>
<feature type="transmembrane region" description="Helical" evidence="6">
    <location>
        <begin position="215"/>
        <end position="236"/>
    </location>
</feature>
<keyword evidence="9" id="KW-1185">Reference proteome</keyword>
<accession>A0A1W6N4F6</accession>
<feature type="transmembrane region" description="Helical" evidence="6">
    <location>
        <begin position="5"/>
        <end position="23"/>
    </location>
</feature>
<feature type="transmembrane region" description="Helical" evidence="6">
    <location>
        <begin position="337"/>
        <end position="358"/>
    </location>
</feature>
<keyword evidence="5 6" id="KW-0472">Membrane</keyword>
<feature type="domain" description="Major facilitator superfamily (MFS) profile" evidence="7">
    <location>
        <begin position="8"/>
        <end position="390"/>
    </location>
</feature>
<dbReference type="SUPFAM" id="SSF103473">
    <property type="entry name" value="MFS general substrate transporter"/>
    <property type="match status" value="1"/>
</dbReference>
<comment type="subcellular location">
    <subcellularLocation>
        <location evidence="1">Membrane</location>
        <topology evidence="1">Multi-pass membrane protein</topology>
    </subcellularLocation>
</comment>
<evidence type="ECO:0000256" key="2">
    <source>
        <dbReference type="ARBA" id="ARBA00022448"/>
    </source>
</evidence>
<dbReference type="PROSITE" id="PS50850">
    <property type="entry name" value="MFS"/>
    <property type="match status" value="1"/>
</dbReference>
<feature type="transmembrane region" description="Helical" evidence="6">
    <location>
        <begin position="74"/>
        <end position="93"/>
    </location>
</feature>
<dbReference type="PANTHER" id="PTHR23502:SF132">
    <property type="entry name" value="POLYAMINE TRANSPORTER 2-RELATED"/>
    <property type="match status" value="1"/>
</dbReference>
<dbReference type="GO" id="GO:0015385">
    <property type="term" value="F:sodium:proton antiporter activity"/>
    <property type="evidence" value="ECO:0007669"/>
    <property type="project" value="TreeGrafter"/>
</dbReference>
<organism evidence="8 9">
    <name type="scientific">Candidatus Nucleicultrix amoebiphila FS5</name>
    <dbReference type="NCBI Taxonomy" id="1414854"/>
    <lineage>
        <taxon>Bacteria</taxon>
        <taxon>Pseudomonadati</taxon>
        <taxon>Pseudomonadota</taxon>
        <taxon>Alphaproteobacteria</taxon>
        <taxon>Holosporales</taxon>
        <taxon>Candidatus Nucleicultricaceae</taxon>
        <taxon>Candidatus Nucleicultrix</taxon>
    </lineage>
</organism>
<dbReference type="Gene3D" id="1.20.1720.10">
    <property type="entry name" value="Multidrug resistance protein D"/>
    <property type="match status" value="1"/>
</dbReference>
<dbReference type="Proteomes" id="UP000237351">
    <property type="component" value="Chromosome"/>
</dbReference>
<keyword evidence="3 6" id="KW-0812">Transmembrane</keyword>
<feature type="transmembrane region" description="Helical" evidence="6">
    <location>
        <begin position="364"/>
        <end position="385"/>
    </location>
</feature>
<evidence type="ECO:0000256" key="6">
    <source>
        <dbReference type="SAM" id="Phobius"/>
    </source>
</evidence>
<protein>
    <recommendedName>
        <fullName evidence="7">Major facilitator superfamily (MFS) profile domain-containing protein</fullName>
    </recommendedName>
</protein>
<gene>
    <name evidence="8" type="ORF">GQ61_04835</name>
</gene>
<dbReference type="CDD" id="cd17320">
    <property type="entry name" value="MFS_MdfA_MDR_like"/>
    <property type="match status" value="1"/>
</dbReference>
<keyword evidence="2" id="KW-0813">Transport</keyword>
<feature type="transmembrane region" description="Helical" evidence="6">
    <location>
        <begin position="99"/>
        <end position="120"/>
    </location>
</feature>
<evidence type="ECO:0000256" key="1">
    <source>
        <dbReference type="ARBA" id="ARBA00004141"/>
    </source>
</evidence>
<dbReference type="EMBL" id="CP008743">
    <property type="protein sequence ID" value="ARN84734.1"/>
    <property type="molecule type" value="Genomic_DNA"/>
</dbReference>
<dbReference type="GO" id="GO:0005886">
    <property type="term" value="C:plasma membrane"/>
    <property type="evidence" value="ECO:0007669"/>
    <property type="project" value="TreeGrafter"/>
</dbReference>
<evidence type="ECO:0000256" key="5">
    <source>
        <dbReference type="ARBA" id="ARBA00023136"/>
    </source>
</evidence>
<dbReference type="InterPro" id="IPR005829">
    <property type="entry name" value="Sugar_transporter_CS"/>
</dbReference>
<feature type="transmembrane region" description="Helical" evidence="6">
    <location>
        <begin position="43"/>
        <end position="62"/>
    </location>
</feature>